<accession>A0ACB7SMK6</accession>
<protein>
    <submittedName>
        <fullName evidence="1">Uncharacterized protein</fullName>
    </submittedName>
</protein>
<reference evidence="1" key="1">
    <citation type="submission" date="2020-05" db="EMBL/GenBank/DDBJ databases">
        <title>Large-scale comparative analyses of tick genomes elucidate their genetic diversity and vector capacities.</title>
        <authorList>
            <person name="Jia N."/>
            <person name="Wang J."/>
            <person name="Shi W."/>
            <person name="Du L."/>
            <person name="Sun Y."/>
            <person name="Zhan W."/>
            <person name="Jiang J."/>
            <person name="Wang Q."/>
            <person name="Zhang B."/>
            <person name="Ji P."/>
            <person name="Sakyi L.B."/>
            <person name="Cui X."/>
            <person name="Yuan T."/>
            <person name="Jiang B."/>
            <person name="Yang W."/>
            <person name="Lam T.T.-Y."/>
            <person name="Chang Q."/>
            <person name="Ding S."/>
            <person name="Wang X."/>
            <person name="Zhu J."/>
            <person name="Ruan X."/>
            <person name="Zhao L."/>
            <person name="Wei J."/>
            <person name="Que T."/>
            <person name="Du C."/>
            <person name="Cheng J."/>
            <person name="Dai P."/>
            <person name="Han X."/>
            <person name="Huang E."/>
            <person name="Gao Y."/>
            <person name="Liu J."/>
            <person name="Shao H."/>
            <person name="Ye R."/>
            <person name="Li L."/>
            <person name="Wei W."/>
            <person name="Wang X."/>
            <person name="Wang C."/>
            <person name="Yang T."/>
            <person name="Huo Q."/>
            <person name="Li W."/>
            <person name="Guo W."/>
            <person name="Chen H."/>
            <person name="Zhou L."/>
            <person name="Ni X."/>
            <person name="Tian J."/>
            <person name="Zhou Y."/>
            <person name="Sheng Y."/>
            <person name="Liu T."/>
            <person name="Pan Y."/>
            <person name="Xia L."/>
            <person name="Li J."/>
            <person name="Zhao F."/>
            <person name="Cao W."/>
        </authorList>
    </citation>
    <scope>NUCLEOTIDE SEQUENCE</scope>
    <source>
        <strain evidence="1">Hyas-2018</strain>
    </source>
</reference>
<organism evidence="1 2">
    <name type="scientific">Hyalomma asiaticum</name>
    <name type="common">Tick</name>
    <dbReference type="NCBI Taxonomy" id="266040"/>
    <lineage>
        <taxon>Eukaryota</taxon>
        <taxon>Metazoa</taxon>
        <taxon>Ecdysozoa</taxon>
        <taxon>Arthropoda</taxon>
        <taxon>Chelicerata</taxon>
        <taxon>Arachnida</taxon>
        <taxon>Acari</taxon>
        <taxon>Parasitiformes</taxon>
        <taxon>Ixodida</taxon>
        <taxon>Ixodoidea</taxon>
        <taxon>Ixodidae</taxon>
        <taxon>Hyalomminae</taxon>
        <taxon>Hyalomma</taxon>
    </lineage>
</organism>
<dbReference type="Proteomes" id="UP000821845">
    <property type="component" value="Chromosome 3"/>
</dbReference>
<gene>
    <name evidence="1" type="ORF">HPB50_004830</name>
</gene>
<sequence length="956" mass="100629">MDPTAAKGSQPSRDAKKGPPSPSRSGSSPVRHTPGNASPSNLSSSTRPGSPPSHRDSSPHGARGRGTPAAQAQGGSPGSTKGTARAAHRGPSGGSHVAFHALGPEGLVAASRECLEGVLDELNIATLSAAGRGHPAGASGSGTLDRSPSKASVGHPDHRVCFGVTSVSEEQKATVGAVAAAADSADVAVASGVRTPPKDRREAMYDEFDTSVTDVSDALPDEDDDLLDPEQRARRRRSSAASATSGISDELDAPVFAGRVKPALGLLSATPTPPAEDQLAATATSSKDAVGREAEVAAATCKTGDSLADESKTAERAIPASPKRASAEEPHSESEGTHTAENEPYDEGSEKAVLRTPESRAVQPEQSMPLQVVEAPHDLFSSPMIGSTGIEEAGAIRGIGSIGSEEPAREMFSSRFTQSLSAVFRNAIVIATSRRFYMLAIYCVTSLVNGFQWIEYAIIASLVQEYYGVSEVAVAWTSLVYHIGCVTLALPSSWILENMGLRVSVILGAVGTSLGSCVKVFSVRPDRFGYVLVGQTFPAFSLAFIAGVPTRLASAWFKYEEVSTACSIAVLGSQVGIALGFFIPSYVVDPKNVQATLTTLCVGVAVASVACLFVTILAFEDKPEHPPSFSEMLNRYAEKKPTFAEALRPSAEEPHSESEGAHTADNEPYDEGSEKAVLRTPESRAVQSEQSMPLQVLEAPHDLFSSPMVGSTGIEEVGAIRGIGSIGSEEPAREMFSSRFTQSLSAVFRNAIVIATSRRFYMLAIYCVTSLVNGFQWIEYAIIASLVQEYYGVSEVAVAWTSLVYHIGCVTLALPSSWILENMGLRVSVILGAVGTSLGSCVKVFSVRPDRFGYVLVGQTFPAFSLAFIAGVPTRLASAWFKYEEVSTACSIAVLGSQVGIALGFFIPSYVVDPKNVQATLTTLCVGVAVASVACLFVTILAFEDKPEHPPSFPRC</sequence>
<evidence type="ECO:0000313" key="2">
    <source>
        <dbReference type="Proteomes" id="UP000821845"/>
    </source>
</evidence>
<comment type="caution">
    <text evidence="1">The sequence shown here is derived from an EMBL/GenBank/DDBJ whole genome shotgun (WGS) entry which is preliminary data.</text>
</comment>
<keyword evidence="2" id="KW-1185">Reference proteome</keyword>
<dbReference type="EMBL" id="CM023483">
    <property type="protein sequence ID" value="KAH6935261.1"/>
    <property type="molecule type" value="Genomic_DNA"/>
</dbReference>
<name>A0ACB7SMK6_HYAAI</name>
<evidence type="ECO:0000313" key="1">
    <source>
        <dbReference type="EMBL" id="KAH6935261.1"/>
    </source>
</evidence>
<proteinExistence type="predicted"/>